<evidence type="ECO:0000256" key="8">
    <source>
        <dbReference type="SAM" id="MobiDB-lite"/>
    </source>
</evidence>
<gene>
    <name evidence="10" type="ORF">CCMP2556_LOCUS4437</name>
    <name evidence="11" type="ORF">CCMP2556_LOCUS4505</name>
</gene>
<dbReference type="InterPro" id="IPR027417">
    <property type="entry name" value="P-loop_NTPase"/>
</dbReference>
<dbReference type="PANTHER" id="PTHR13140">
    <property type="entry name" value="MYOSIN"/>
    <property type="match status" value="1"/>
</dbReference>
<feature type="region of interest" description="Actin-binding" evidence="6">
    <location>
        <begin position="647"/>
        <end position="669"/>
    </location>
</feature>
<dbReference type="CDD" id="cd00124">
    <property type="entry name" value="MYSc"/>
    <property type="match status" value="1"/>
</dbReference>
<sequence>MEVLSGGASNARIWIENHPSEGWAPGRVDSVGANGNYIVVDDKGDKFEVRQEDARPVDPNCIRGVDDLLSLGDFNEGALLHNVRCRYFDDSIYTGIGSPILISVNPFQNLPGLYSVAKQKFYREQSAAAGNGEEANLPPHLFSVAAASYTAMLHDSKNQSVIISGESGAGKTEATKKILMYFANLQQTSGTETEKMSVEEQVLRSNPILEAFGNAKTIRNDNSSRFGKFIDIEFDPSGKLTSARISNYLLEKSRIVKQQPDERGYHVFYQICAGAAMSPDMPSLGLRAAHQHAYTSVCTEIDGVDDASMLEEAVECMDGLGFSMEEKRSVFQLVAAVLHLGDMQFEEGSDGSLISDAAMADKICELLHVSKEDFTRTFQFKTLEDPFSRQIINMPQDPANSSNTRHSMAKHLYSRLFDWLVWRINQSTAGKGTGKKESMKKIGILDIYGFEVFEWNSFEQLCINFANEKLQQHFNSHMFTMEQRLYTEEGISWSHIEWQDNREIIDGLEKKPFGLFCILDSECLMPNATDDTCLSKIHSTFKSSKVVYKTSRFKSTNFAVAHYAGEVVYDVLSFIEKNTDKLHADIINLLKSSSMPVLNTLFSDPRFAPDTQAQAPRSGASPPPRRGETNQRAKQNITVSMMFRQQLDQLVEDLNRTNPRYIRCIKPNSNKQAREMDSLDVQRQLRCAGMLESIRIRRAGYPVRRPFKEFFNRFRILCPHVSSRSADPDYKELSRRVMTDIEAKWQAAQPLEPRSWQIGRSKVFLKEEVQSRLDKAIAEAVKVFVLRISKRWRGFRERRRYRAMQQAAMQVQAALRSLRPVHEYRAKQLATLQVQAGLRSLRSVLVFQNSLRAAQAKREQEAAEQARHEAEEKARSEAQEKARGQAEDMARREAEEKARLEAEDRARREAEEKVRREAEEKVRLEAEEKARREAEEKAELEQRQRHLSTLQQEQRGEIGSERAHSLDQLRNELLARIETRSVAAASNRPSIMLNEDGRKTLLNQREVFEVLKQRFHEAQEATDAEPELVISNSDRELELEEELRKFRKEHVELKIKLTSVEDEFEQKCQEAKQLLSSCSELQAEVEDLKVQLAQESATAKKQASKMSELQALLANAETDLPALRKRINAAEEQAVQAQEEARAAQQRCGRTEEEKELVQQRLKQTEASASTFAQRERDLQDQLKELKDQLEATRHAAEVAESRKAQSESSHHWWQAECERVKGQLSEANSDLAKMRQIADEVLKVKESQADSEVEKWKKQVHSLEKELSQAKQLGQEMTEAMRVMTQAVSERGDSSGQAKVLVLQIEKQKQELKSAKRERDEAQRALDEIQSSGDYFKERFRSAQDDIRNLKQENSHLSATNEKLKKRIDSTNQDAEVKSIDGLTMGPESFAADSAEELRERLRSQSLELTRREMELKHKAEELNRSKAFAERTQLVNDCLNELLVLESEQSSLYENLCDNKGIKDLDGQLAEKKAKASLILSRLNQYVKAEQA</sequence>
<protein>
    <recommendedName>
        <fullName evidence="9">Myosin motor domain-containing protein</fullName>
    </recommendedName>
</protein>
<keyword evidence="3 6" id="KW-0518">Myosin</keyword>
<evidence type="ECO:0000256" key="1">
    <source>
        <dbReference type="ARBA" id="ARBA00022741"/>
    </source>
</evidence>
<evidence type="ECO:0000256" key="5">
    <source>
        <dbReference type="ARBA" id="ARBA00023203"/>
    </source>
</evidence>
<evidence type="ECO:0000256" key="6">
    <source>
        <dbReference type="PROSITE-ProRule" id="PRU00782"/>
    </source>
</evidence>
<dbReference type="Gene3D" id="1.20.120.720">
    <property type="entry name" value="Myosin VI head, motor domain, U50 subdomain"/>
    <property type="match status" value="1"/>
</dbReference>
<dbReference type="PROSITE" id="PS51456">
    <property type="entry name" value="MYOSIN_MOTOR"/>
    <property type="match status" value="1"/>
</dbReference>
<keyword evidence="4 6" id="KW-0505">Motor protein</keyword>
<dbReference type="InterPro" id="IPR001609">
    <property type="entry name" value="Myosin_head_motor_dom-like"/>
</dbReference>
<feature type="coiled-coil region" evidence="7">
    <location>
        <begin position="1036"/>
        <end position="1434"/>
    </location>
</feature>
<dbReference type="SUPFAM" id="SSF57997">
    <property type="entry name" value="Tropomyosin"/>
    <property type="match status" value="1"/>
</dbReference>
<organism evidence="10 12">
    <name type="scientific">Durusdinium trenchii</name>
    <dbReference type="NCBI Taxonomy" id="1381693"/>
    <lineage>
        <taxon>Eukaryota</taxon>
        <taxon>Sar</taxon>
        <taxon>Alveolata</taxon>
        <taxon>Dinophyceae</taxon>
        <taxon>Suessiales</taxon>
        <taxon>Symbiodiniaceae</taxon>
        <taxon>Durusdinium</taxon>
    </lineage>
</organism>
<dbReference type="Gene3D" id="1.10.10.820">
    <property type="match status" value="1"/>
</dbReference>
<feature type="binding site" evidence="6">
    <location>
        <begin position="165"/>
        <end position="172"/>
    </location>
    <ligand>
        <name>ATP</name>
        <dbReference type="ChEBI" id="CHEBI:30616"/>
    </ligand>
</feature>
<feature type="compositionally biased region" description="Basic and acidic residues" evidence="8">
    <location>
        <begin position="858"/>
        <end position="944"/>
    </location>
</feature>
<evidence type="ECO:0000256" key="3">
    <source>
        <dbReference type="ARBA" id="ARBA00023123"/>
    </source>
</evidence>
<dbReference type="SUPFAM" id="SSF52540">
    <property type="entry name" value="P-loop containing nucleoside triphosphate hydrolases"/>
    <property type="match status" value="1"/>
</dbReference>
<proteinExistence type="inferred from homology"/>
<dbReference type="Pfam" id="PF00063">
    <property type="entry name" value="Myosin_head"/>
    <property type="match status" value="1"/>
</dbReference>
<dbReference type="EMBL" id="CAXAMN010001858">
    <property type="protein sequence ID" value="CAK8996555.1"/>
    <property type="molecule type" value="Genomic_DNA"/>
</dbReference>
<dbReference type="Gene3D" id="1.20.58.530">
    <property type="match status" value="1"/>
</dbReference>
<feature type="region of interest" description="Disordered" evidence="8">
    <location>
        <begin position="608"/>
        <end position="632"/>
    </location>
</feature>
<accession>A0ABP0I4A1</accession>
<evidence type="ECO:0000256" key="7">
    <source>
        <dbReference type="SAM" id="Coils"/>
    </source>
</evidence>
<dbReference type="Gene3D" id="3.40.850.10">
    <property type="entry name" value="Kinesin motor domain"/>
    <property type="match status" value="1"/>
</dbReference>
<dbReference type="SMART" id="SM00242">
    <property type="entry name" value="MYSc"/>
    <property type="match status" value="1"/>
</dbReference>
<keyword evidence="1 6" id="KW-0547">Nucleotide-binding</keyword>
<dbReference type="PANTHER" id="PTHR13140:SF706">
    <property type="entry name" value="DILUTE CLASS UNCONVENTIONAL MYOSIN, ISOFORM C"/>
    <property type="match status" value="1"/>
</dbReference>
<keyword evidence="7" id="KW-0175">Coiled coil</keyword>
<reference evidence="10 12" key="1">
    <citation type="submission" date="2024-02" db="EMBL/GenBank/DDBJ databases">
        <authorList>
            <person name="Chen Y."/>
            <person name="Shah S."/>
            <person name="Dougan E. K."/>
            <person name="Thang M."/>
            <person name="Chan C."/>
        </authorList>
    </citation>
    <scope>NUCLEOTIDE SEQUENCE [LARGE SCALE GENOMIC DNA]</scope>
</reference>
<feature type="domain" description="Myosin motor" evidence="9">
    <location>
        <begin position="63"/>
        <end position="778"/>
    </location>
</feature>
<evidence type="ECO:0000313" key="12">
    <source>
        <dbReference type="Proteomes" id="UP001642484"/>
    </source>
</evidence>
<keyword evidence="5 6" id="KW-0009">Actin-binding</keyword>
<evidence type="ECO:0000256" key="2">
    <source>
        <dbReference type="ARBA" id="ARBA00022840"/>
    </source>
</evidence>
<dbReference type="PROSITE" id="PS50096">
    <property type="entry name" value="IQ"/>
    <property type="match status" value="1"/>
</dbReference>
<evidence type="ECO:0000313" key="10">
    <source>
        <dbReference type="EMBL" id="CAK8996397.1"/>
    </source>
</evidence>
<evidence type="ECO:0000313" key="11">
    <source>
        <dbReference type="EMBL" id="CAK8996555.1"/>
    </source>
</evidence>
<feature type="region of interest" description="Disordered" evidence="8">
    <location>
        <begin position="858"/>
        <end position="960"/>
    </location>
</feature>
<keyword evidence="12" id="KW-1185">Reference proteome</keyword>
<evidence type="ECO:0000256" key="4">
    <source>
        <dbReference type="ARBA" id="ARBA00023175"/>
    </source>
</evidence>
<keyword evidence="2 6" id="KW-0067">ATP-binding</keyword>
<comment type="similarity">
    <text evidence="6">Belongs to the TRAFAC class myosin-kinesin ATPase superfamily. Myosin family.</text>
</comment>
<dbReference type="Proteomes" id="UP001642484">
    <property type="component" value="Unassembled WGS sequence"/>
</dbReference>
<dbReference type="PRINTS" id="PR00193">
    <property type="entry name" value="MYOSINHEAVY"/>
</dbReference>
<name>A0ABP0I4A1_9DINO</name>
<evidence type="ECO:0000259" key="9">
    <source>
        <dbReference type="PROSITE" id="PS51456"/>
    </source>
</evidence>
<comment type="caution">
    <text evidence="10">The sequence shown here is derived from an EMBL/GenBank/DDBJ whole genome shotgun (WGS) entry which is preliminary data.</text>
</comment>
<dbReference type="EMBL" id="CAXAMN010001814">
    <property type="protein sequence ID" value="CAK8996397.1"/>
    <property type="molecule type" value="Genomic_DNA"/>
</dbReference>
<dbReference type="InterPro" id="IPR036961">
    <property type="entry name" value="Kinesin_motor_dom_sf"/>
</dbReference>
<dbReference type="Gene3D" id="1.20.5.4820">
    <property type="match status" value="1"/>
</dbReference>
<dbReference type="Gene3D" id="1.20.5.170">
    <property type="match status" value="1"/>
</dbReference>